<dbReference type="RefSeq" id="XP_012188137.1">
    <property type="nucleotide sequence ID" value="XM_012332747.1"/>
</dbReference>
<gene>
    <name evidence="6" type="ORF">PHSY_002122</name>
</gene>
<dbReference type="InterPro" id="IPR003439">
    <property type="entry name" value="ABC_transporter-like_ATP-bd"/>
</dbReference>
<dbReference type="PANTHER" id="PTHR19211">
    <property type="entry name" value="ATP-BINDING TRANSPORT PROTEIN-RELATED"/>
    <property type="match status" value="1"/>
</dbReference>
<dbReference type="InterPro" id="IPR027417">
    <property type="entry name" value="P-loop_NTPase"/>
</dbReference>
<dbReference type="AlphaFoldDB" id="R9P8X5"/>
<feature type="domain" description="ABC transporter" evidence="5">
    <location>
        <begin position="189"/>
        <end position="513"/>
    </location>
</feature>
<accession>R9P8X5</accession>
<feature type="domain" description="ABC transporter" evidence="5">
    <location>
        <begin position="614"/>
        <end position="832"/>
    </location>
</feature>
<dbReference type="SMART" id="SM00382">
    <property type="entry name" value="AAA"/>
    <property type="match status" value="2"/>
</dbReference>
<dbReference type="InterPro" id="IPR003593">
    <property type="entry name" value="AAA+_ATPase"/>
</dbReference>
<proteinExistence type="predicted"/>
<protein>
    <submittedName>
        <fullName evidence="6">ATP-binding cassette protein</fullName>
    </submittedName>
</protein>
<dbReference type="SUPFAM" id="SSF52540">
    <property type="entry name" value="P-loop containing nucleoside triphosphate hydrolases"/>
    <property type="match status" value="2"/>
</dbReference>
<dbReference type="HOGENOM" id="CLU_000604_36_6_1"/>
<dbReference type="InterPro" id="IPR050611">
    <property type="entry name" value="ABCF"/>
</dbReference>
<feature type="compositionally biased region" description="Polar residues" evidence="4">
    <location>
        <begin position="97"/>
        <end position="106"/>
    </location>
</feature>
<evidence type="ECO:0000313" key="7">
    <source>
        <dbReference type="Proteomes" id="UP000014071"/>
    </source>
</evidence>
<dbReference type="PANTHER" id="PTHR19211:SF135">
    <property type="entry name" value="ATPASE, PUTATIVE (AFU_ORTHOLOGUE AFUA_1G16440)-RELATED"/>
    <property type="match status" value="1"/>
</dbReference>
<dbReference type="InterPro" id="IPR017871">
    <property type="entry name" value="ABC_transporter-like_CS"/>
</dbReference>
<dbReference type="Pfam" id="PF00005">
    <property type="entry name" value="ABC_tran"/>
    <property type="match status" value="3"/>
</dbReference>
<name>R9P8X5_PSEHS</name>
<evidence type="ECO:0000256" key="4">
    <source>
        <dbReference type="SAM" id="MobiDB-lite"/>
    </source>
</evidence>
<dbReference type="PROSITE" id="PS50893">
    <property type="entry name" value="ABC_TRANSPORTER_2"/>
    <property type="match status" value="2"/>
</dbReference>
<dbReference type="CDD" id="cd03221">
    <property type="entry name" value="ABCF_EF-3"/>
    <property type="match status" value="1"/>
</dbReference>
<evidence type="ECO:0000256" key="1">
    <source>
        <dbReference type="ARBA" id="ARBA00022737"/>
    </source>
</evidence>
<evidence type="ECO:0000259" key="5">
    <source>
        <dbReference type="PROSITE" id="PS50893"/>
    </source>
</evidence>
<feature type="region of interest" description="Disordered" evidence="4">
    <location>
        <begin position="87"/>
        <end position="146"/>
    </location>
</feature>
<dbReference type="GeneID" id="24107416"/>
<sequence length="860" mass="94029">MTDIDIQPFLDTIPKTVLDTAKALKTFGKLEAVLQTYAQSLQDGGQPEERKAELEKKLRPVLTDAGVGKKGVLEIVDACLAVKPASAADGKDDVNHSSEAQTQDSAAGSKPKSTKKSASVGDTDKESNRKTKKPSARPSNRSTDQDLAKAVNTNLYITNNTDPKIPHITALSQESRFYLDCTDTASLEIDLRNVTLTLAGRDLLTDAHLRIKPNTHYGLVGRNGSGKSTLLTAIGEKLIPGLPRGMKILLVSQLTNVWAADGEEGMEESVLRVVVRSDRDRRRAVEECRLLEGVLEGKGEEGVRDVVLGLELERRKEELKEARKLAVKWSGAKGQGARKELLIAEKQFEMAQQAVHDPPAVNPGNSSWSEKAAKMLLESQQLLEEVDAATTEARAEKILIGLGFSPDRIQGPFSALSGGWKSRASLASALLQPSAHLLLLDEPVNYLDLPAVLFVQNFISSIPHTVITVSHDREFLDFTSSSLLILRNQQLSVFDGNLTDYQREQKQLRLYHSRQQAVLDKKKESIQKSIASVAASARKSGDDNKLKMVKSRQRKLDERFGLEVNSKGHRFKLNRDFGGFHLTSRDGVEIEEAEERVRFRFVDPEGLRFPGSLVHLEGVSVKYEGNAKDTIKEIGLTIGEGERVGIVGPNGHGKTTLLNCILGKLTPNKGSVERHPRAVIGMYAQHTLELLSTQPTTALHHFMERHPDASEAHARSFLGSLGLKGRTADTILLTGLSGGQLVRLGLAEVMWSSPDLVVLDEVTTHLDSDTIDALVDALRAYRGAVLLVSHDRSAVKRIVELAASPSAGSDDEDEEASEDTDTNLKTQAKEPGRVYLLQDGTLKLLQGGMDQYTNSVIEGL</sequence>
<feature type="compositionally biased region" description="Acidic residues" evidence="4">
    <location>
        <begin position="809"/>
        <end position="821"/>
    </location>
</feature>
<reference evidence="7" key="1">
    <citation type="journal article" date="2013" name="Genome Announc.">
        <title>Draft genome sequence of the basidiomycetous yeast-like fungus Pseudozyma hubeiensis SY62, which produces an abundant amount of the biosurfactant mannosylerythritol lipids.</title>
        <authorList>
            <person name="Konishi M."/>
            <person name="Hatada Y."/>
            <person name="Horiuchi J."/>
        </authorList>
    </citation>
    <scope>NUCLEOTIDE SEQUENCE [LARGE SCALE GENOMIC DNA]</scope>
    <source>
        <strain evidence="7">SY62</strain>
    </source>
</reference>
<dbReference type="Gene3D" id="3.40.50.300">
    <property type="entry name" value="P-loop containing nucleotide triphosphate hydrolases"/>
    <property type="match status" value="3"/>
</dbReference>
<dbReference type="eggNOG" id="KOG0062">
    <property type="taxonomic scope" value="Eukaryota"/>
</dbReference>
<dbReference type="EMBL" id="DF238784">
    <property type="protein sequence ID" value="GAC94550.1"/>
    <property type="molecule type" value="Genomic_DNA"/>
</dbReference>
<keyword evidence="7" id="KW-1185">Reference proteome</keyword>
<organism evidence="6 7">
    <name type="scientific">Pseudozyma hubeiensis (strain SY62)</name>
    <name type="common">Yeast</name>
    <dbReference type="NCBI Taxonomy" id="1305764"/>
    <lineage>
        <taxon>Eukaryota</taxon>
        <taxon>Fungi</taxon>
        <taxon>Dikarya</taxon>
        <taxon>Basidiomycota</taxon>
        <taxon>Ustilaginomycotina</taxon>
        <taxon>Ustilaginomycetes</taxon>
        <taxon>Ustilaginales</taxon>
        <taxon>Ustilaginaceae</taxon>
        <taxon>Pseudozyma</taxon>
    </lineage>
</organism>
<keyword evidence="3 6" id="KW-0067">ATP-binding</keyword>
<evidence type="ECO:0000313" key="6">
    <source>
        <dbReference type="EMBL" id="GAC94550.1"/>
    </source>
</evidence>
<dbReference type="GO" id="GO:0005524">
    <property type="term" value="F:ATP binding"/>
    <property type="evidence" value="ECO:0007669"/>
    <property type="project" value="UniProtKB-KW"/>
</dbReference>
<dbReference type="OrthoDB" id="2110130at2759"/>
<evidence type="ECO:0000256" key="3">
    <source>
        <dbReference type="ARBA" id="ARBA00022840"/>
    </source>
</evidence>
<dbReference type="PROSITE" id="PS00211">
    <property type="entry name" value="ABC_TRANSPORTER_1"/>
    <property type="match status" value="2"/>
</dbReference>
<dbReference type="Proteomes" id="UP000014071">
    <property type="component" value="Unassembled WGS sequence"/>
</dbReference>
<keyword evidence="1" id="KW-0677">Repeat</keyword>
<dbReference type="GO" id="GO:0016887">
    <property type="term" value="F:ATP hydrolysis activity"/>
    <property type="evidence" value="ECO:0007669"/>
    <property type="project" value="InterPro"/>
</dbReference>
<evidence type="ECO:0000256" key="2">
    <source>
        <dbReference type="ARBA" id="ARBA00022741"/>
    </source>
</evidence>
<feature type="region of interest" description="Disordered" evidence="4">
    <location>
        <begin position="804"/>
        <end position="830"/>
    </location>
</feature>
<keyword evidence="2" id="KW-0547">Nucleotide-binding</keyword>